<reference evidence="2 3" key="2">
    <citation type="journal article" date="2016" name="Int. J. Syst. Evol. Microbiol.">
        <title>Flavisolibacter tropicus sp. nov., isolated from tropical soil.</title>
        <authorList>
            <person name="Lee J.J."/>
            <person name="Kang M.S."/>
            <person name="Kim G.S."/>
            <person name="Lee C.S."/>
            <person name="Lim S."/>
            <person name="Lee J."/>
            <person name="Roh S.H."/>
            <person name="Kang H."/>
            <person name="Ha J.M."/>
            <person name="Bae S."/>
            <person name="Jung H.Y."/>
            <person name="Kim M.K."/>
        </authorList>
    </citation>
    <scope>NUCLEOTIDE SEQUENCE [LARGE SCALE GENOMIC DNA]</scope>
    <source>
        <strain evidence="2 3">LCS9</strain>
    </source>
</reference>
<evidence type="ECO:0000313" key="2">
    <source>
        <dbReference type="EMBL" id="ANE49936.1"/>
    </source>
</evidence>
<feature type="compositionally biased region" description="Low complexity" evidence="1">
    <location>
        <begin position="23"/>
        <end position="38"/>
    </location>
</feature>
<organism evidence="2 3">
    <name type="scientific">Flavisolibacter tropicus</name>
    <dbReference type="NCBI Taxonomy" id="1492898"/>
    <lineage>
        <taxon>Bacteria</taxon>
        <taxon>Pseudomonadati</taxon>
        <taxon>Bacteroidota</taxon>
        <taxon>Chitinophagia</taxon>
        <taxon>Chitinophagales</taxon>
        <taxon>Chitinophagaceae</taxon>
        <taxon>Flavisolibacter</taxon>
    </lineage>
</organism>
<sequence length="64" mass="7054">MKDKNKDRSRPGPQKQDASNSIGNQQNTTQTGAQNAGGRNREQVEDPFADDLRKSGNRPSGNRK</sequence>
<feature type="compositionally biased region" description="Basic and acidic residues" evidence="1">
    <location>
        <begin position="1"/>
        <end position="10"/>
    </location>
</feature>
<dbReference type="KEGG" id="fla:SY85_04925"/>
<protein>
    <submittedName>
        <fullName evidence="2">Uncharacterized protein</fullName>
    </submittedName>
</protein>
<evidence type="ECO:0000256" key="1">
    <source>
        <dbReference type="SAM" id="MobiDB-lite"/>
    </source>
</evidence>
<keyword evidence="3" id="KW-1185">Reference proteome</keyword>
<dbReference type="RefSeq" id="WP_066402082.1">
    <property type="nucleotide sequence ID" value="NZ_CP011390.1"/>
</dbReference>
<feature type="compositionally biased region" description="Basic and acidic residues" evidence="1">
    <location>
        <begin position="39"/>
        <end position="54"/>
    </location>
</feature>
<dbReference type="EMBL" id="CP011390">
    <property type="protein sequence ID" value="ANE49936.1"/>
    <property type="molecule type" value="Genomic_DNA"/>
</dbReference>
<dbReference type="Proteomes" id="UP000077177">
    <property type="component" value="Chromosome"/>
</dbReference>
<feature type="region of interest" description="Disordered" evidence="1">
    <location>
        <begin position="1"/>
        <end position="64"/>
    </location>
</feature>
<accession>A0A172TSG4</accession>
<dbReference type="AlphaFoldDB" id="A0A172TSG4"/>
<gene>
    <name evidence="2" type="ORF">SY85_04925</name>
</gene>
<reference evidence="3" key="1">
    <citation type="submission" date="2015-01" db="EMBL/GenBank/DDBJ databases">
        <title>Flavisolibacter sp./LCS9/ whole genome sequencing.</title>
        <authorList>
            <person name="Kim M.K."/>
            <person name="Srinivasan S."/>
            <person name="Lee J.-J."/>
        </authorList>
    </citation>
    <scope>NUCLEOTIDE SEQUENCE [LARGE SCALE GENOMIC DNA]</scope>
    <source>
        <strain evidence="3">LCS9</strain>
    </source>
</reference>
<evidence type="ECO:0000313" key="3">
    <source>
        <dbReference type="Proteomes" id="UP000077177"/>
    </source>
</evidence>
<name>A0A172TSG4_9BACT</name>
<proteinExistence type="predicted"/>